<sequence>MKTLRTILSLLICTLFSQLIFSQSVAQIDTEEIITSYVEDFKNDRFASEPMIFGLEVVNHESWTIHVTGNKTEAGWEVVLKEGLPTLPTFIYSVEKETLRAIFNGELNALTAQGKAFAGDYAPMNVKEMEGFESDMDMDSKINAFSFHFWTRGFPEIVPFADGLTRKAHGSNFVVFYYQKGLRTAWYRVLPEEKVRHDPREQAMPFPMLIVAIKGVTEGEVDGKRVSLTEGNTVFIPPFAAHKWWNETNEASEAILIMFGEGA</sequence>
<dbReference type="RefSeq" id="WP_129603535.1">
    <property type="nucleotide sequence ID" value="NZ_CP035544.1"/>
</dbReference>
<protein>
    <recommendedName>
        <fullName evidence="4">Cupin domain-containing protein</fullName>
    </recommendedName>
</protein>
<keyword evidence="3" id="KW-1185">Reference proteome</keyword>
<evidence type="ECO:0000256" key="1">
    <source>
        <dbReference type="SAM" id="SignalP"/>
    </source>
</evidence>
<dbReference type="AlphaFoldDB" id="A0A411E8G6"/>
<gene>
    <name evidence="2" type="ORF">EQY75_05340</name>
</gene>
<dbReference type="KEGG" id="mur:EQY75_05340"/>
<accession>A0A411E8G6</accession>
<dbReference type="Proteomes" id="UP000290889">
    <property type="component" value="Chromosome"/>
</dbReference>
<dbReference type="InterPro" id="IPR011051">
    <property type="entry name" value="RmlC_Cupin_sf"/>
</dbReference>
<dbReference type="InterPro" id="IPR014710">
    <property type="entry name" value="RmlC-like_jellyroll"/>
</dbReference>
<dbReference type="OrthoDB" id="9814751at2"/>
<keyword evidence="1" id="KW-0732">Signal</keyword>
<evidence type="ECO:0000313" key="3">
    <source>
        <dbReference type="Proteomes" id="UP000290889"/>
    </source>
</evidence>
<evidence type="ECO:0008006" key="4">
    <source>
        <dbReference type="Google" id="ProtNLM"/>
    </source>
</evidence>
<evidence type="ECO:0000313" key="2">
    <source>
        <dbReference type="EMBL" id="QBA64011.1"/>
    </source>
</evidence>
<name>A0A411E8G6_9FLAO</name>
<reference evidence="2 3" key="1">
    <citation type="submission" date="2019-01" db="EMBL/GenBank/DDBJ databases">
        <title>Muriicola soli sp. nov., isolated from soil.</title>
        <authorList>
            <person name="Kang H.J."/>
            <person name="Kim S.B."/>
        </authorList>
    </citation>
    <scope>NUCLEOTIDE SEQUENCE [LARGE SCALE GENOMIC DNA]</scope>
    <source>
        <strain evidence="2 3">MMS17-SY002</strain>
    </source>
</reference>
<proteinExistence type="predicted"/>
<dbReference type="SUPFAM" id="SSF51182">
    <property type="entry name" value="RmlC-like cupins"/>
    <property type="match status" value="1"/>
</dbReference>
<dbReference type="Gene3D" id="2.60.120.10">
    <property type="entry name" value="Jelly Rolls"/>
    <property type="match status" value="1"/>
</dbReference>
<feature type="signal peptide" evidence="1">
    <location>
        <begin position="1"/>
        <end position="26"/>
    </location>
</feature>
<dbReference type="EMBL" id="CP035544">
    <property type="protein sequence ID" value="QBA64011.1"/>
    <property type="molecule type" value="Genomic_DNA"/>
</dbReference>
<feature type="chain" id="PRO_5019500973" description="Cupin domain-containing protein" evidence="1">
    <location>
        <begin position="27"/>
        <end position="263"/>
    </location>
</feature>
<organism evidence="2 3">
    <name type="scientific">Muriicola soli</name>
    <dbReference type="NCBI Taxonomy" id="2507538"/>
    <lineage>
        <taxon>Bacteria</taxon>
        <taxon>Pseudomonadati</taxon>
        <taxon>Bacteroidota</taxon>
        <taxon>Flavobacteriia</taxon>
        <taxon>Flavobacteriales</taxon>
        <taxon>Flavobacteriaceae</taxon>
        <taxon>Muriicola</taxon>
    </lineage>
</organism>